<dbReference type="PROSITE" id="PS51257">
    <property type="entry name" value="PROKAR_LIPOPROTEIN"/>
    <property type="match status" value="1"/>
</dbReference>
<dbReference type="RefSeq" id="WP_200163295.1">
    <property type="nucleotide sequence ID" value="NZ_BMXG01000010.1"/>
</dbReference>
<dbReference type="Pfam" id="PF13036">
    <property type="entry name" value="LpoB"/>
    <property type="match status" value="1"/>
</dbReference>
<organism evidence="1 2">
    <name type="scientific">Cerasicoccus arenae</name>
    <dbReference type="NCBI Taxonomy" id="424488"/>
    <lineage>
        <taxon>Bacteria</taxon>
        <taxon>Pseudomonadati</taxon>
        <taxon>Verrucomicrobiota</taxon>
        <taxon>Opitutia</taxon>
        <taxon>Puniceicoccales</taxon>
        <taxon>Cerasicoccaceae</taxon>
        <taxon>Cerasicoccus</taxon>
    </lineage>
</organism>
<protein>
    <recommendedName>
        <fullName evidence="3">Penicillin-binding protein activator LpoB</fullName>
    </recommendedName>
</protein>
<evidence type="ECO:0000313" key="1">
    <source>
        <dbReference type="EMBL" id="GHC02432.1"/>
    </source>
</evidence>
<dbReference type="Proteomes" id="UP000642829">
    <property type="component" value="Unassembled WGS sequence"/>
</dbReference>
<evidence type="ECO:0000313" key="2">
    <source>
        <dbReference type="Proteomes" id="UP000642829"/>
    </source>
</evidence>
<dbReference type="EMBL" id="BMXG01000010">
    <property type="protein sequence ID" value="GHC02432.1"/>
    <property type="molecule type" value="Genomic_DNA"/>
</dbReference>
<sequence>MKTHLALLSLAALPILFTGCESSGTPGRDGRYVDSQGTQTIISLDKINIQDWASAADQMVQSMLLSGVLDRAPSQPAVLGIGRITNKTTQLVDTDYLTKKIRVALNQSGKVVTTTTYGLGNSAEDELARQTMEIKQFQENDTQSMPLPYFTLTGKLLEDRASAGRTNQVTYTFQLSLTQTNNGLAVWEDEKNITKQGERNAVGW</sequence>
<reference evidence="1" key="2">
    <citation type="submission" date="2020-09" db="EMBL/GenBank/DDBJ databases">
        <authorList>
            <person name="Sun Q."/>
            <person name="Kim S."/>
        </authorList>
    </citation>
    <scope>NUCLEOTIDE SEQUENCE</scope>
    <source>
        <strain evidence="1">KCTC 12870</strain>
    </source>
</reference>
<evidence type="ECO:0008006" key="3">
    <source>
        <dbReference type="Google" id="ProtNLM"/>
    </source>
</evidence>
<dbReference type="AlphaFoldDB" id="A0A8J3GCY7"/>
<accession>A0A8J3GCY7</accession>
<dbReference type="InterPro" id="IPR014094">
    <property type="entry name" value="LpoB"/>
</dbReference>
<dbReference type="Gene3D" id="3.40.50.10610">
    <property type="entry name" value="ABC-type transport auxiliary lipoprotein component"/>
    <property type="match status" value="1"/>
</dbReference>
<proteinExistence type="predicted"/>
<keyword evidence="2" id="KW-1185">Reference proteome</keyword>
<name>A0A8J3GCY7_9BACT</name>
<gene>
    <name evidence="1" type="ORF">GCM10007047_18740</name>
</gene>
<comment type="caution">
    <text evidence="1">The sequence shown here is derived from an EMBL/GenBank/DDBJ whole genome shotgun (WGS) entry which is preliminary data.</text>
</comment>
<reference evidence="1" key="1">
    <citation type="journal article" date="2014" name="Int. J. Syst. Evol. Microbiol.">
        <title>Complete genome sequence of Corynebacterium casei LMG S-19264T (=DSM 44701T), isolated from a smear-ripened cheese.</title>
        <authorList>
            <consortium name="US DOE Joint Genome Institute (JGI-PGF)"/>
            <person name="Walter F."/>
            <person name="Albersmeier A."/>
            <person name="Kalinowski J."/>
            <person name="Ruckert C."/>
        </authorList>
    </citation>
    <scope>NUCLEOTIDE SEQUENCE</scope>
    <source>
        <strain evidence="1">KCTC 12870</strain>
    </source>
</reference>